<dbReference type="Proteomes" id="UP000467700">
    <property type="component" value="Unassembled WGS sequence"/>
</dbReference>
<protein>
    <submittedName>
        <fullName evidence="1">Uncharacterized protein</fullName>
    </submittedName>
</protein>
<sequence length="219" mass="25175">MPPSQDSASTNAPNKRKKMSGLTGLELRMAYQSLISVKSFLKTLTATNEVGASDDPQVQENLITFEPDFEETLTKMLHMMESKLDGPQVLAFSGMTEEDLSKLNIAYGGSLKLKTDYKVRVDATEELGKTEHWSSEGLYRHLRVLQKLVPRVNEAASRAWIDSFFFRASQMFHHPWRIHRQHRYQDKHIGHRRFFGQATSEDPPGPRSYAFCFRSQHKQ</sequence>
<accession>A0A8S0VQT0</accession>
<proteinExistence type="predicted"/>
<keyword evidence="2" id="KW-1185">Reference proteome</keyword>
<dbReference type="AlphaFoldDB" id="A0A8S0VQT0"/>
<reference evidence="1 2" key="1">
    <citation type="submission" date="2020-01" db="EMBL/GenBank/DDBJ databases">
        <authorList>
            <person name="Gupta K D."/>
        </authorList>
    </citation>
    <scope>NUCLEOTIDE SEQUENCE [LARGE SCALE GENOMIC DNA]</scope>
</reference>
<evidence type="ECO:0000313" key="1">
    <source>
        <dbReference type="EMBL" id="CAA7261045.1"/>
    </source>
</evidence>
<gene>
    <name evidence="1" type="ORF">AAE3_LOCUS3258</name>
</gene>
<organism evidence="1 2">
    <name type="scientific">Cyclocybe aegerita</name>
    <name type="common">Black poplar mushroom</name>
    <name type="synonym">Agrocybe aegerita</name>
    <dbReference type="NCBI Taxonomy" id="1973307"/>
    <lineage>
        <taxon>Eukaryota</taxon>
        <taxon>Fungi</taxon>
        <taxon>Dikarya</taxon>
        <taxon>Basidiomycota</taxon>
        <taxon>Agaricomycotina</taxon>
        <taxon>Agaricomycetes</taxon>
        <taxon>Agaricomycetidae</taxon>
        <taxon>Agaricales</taxon>
        <taxon>Agaricineae</taxon>
        <taxon>Bolbitiaceae</taxon>
        <taxon>Cyclocybe</taxon>
    </lineage>
</organism>
<dbReference type="OrthoDB" id="2720314at2759"/>
<name>A0A8S0VQT0_CYCAE</name>
<dbReference type="EMBL" id="CACVBS010000031">
    <property type="protein sequence ID" value="CAA7261045.1"/>
    <property type="molecule type" value="Genomic_DNA"/>
</dbReference>
<comment type="caution">
    <text evidence="1">The sequence shown here is derived from an EMBL/GenBank/DDBJ whole genome shotgun (WGS) entry which is preliminary data.</text>
</comment>
<evidence type="ECO:0000313" key="2">
    <source>
        <dbReference type="Proteomes" id="UP000467700"/>
    </source>
</evidence>